<evidence type="ECO:0000256" key="5">
    <source>
        <dbReference type="SAM" id="MobiDB-lite"/>
    </source>
</evidence>
<proteinExistence type="predicted"/>
<feature type="region of interest" description="Disordered" evidence="5">
    <location>
        <begin position="293"/>
        <end position="317"/>
    </location>
</feature>
<dbReference type="Gene3D" id="1.10.510.10">
    <property type="entry name" value="Transferase(Phosphotransferase) domain 1"/>
    <property type="match status" value="1"/>
</dbReference>
<dbReference type="Proteomes" id="UP000658278">
    <property type="component" value="Unassembled WGS sequence"/>
</dbReference>
<evidence type="ECO:0000256" key="3">
    <source>
        <dbReference type="ARBA" id="ARBA00022777"/>
    </source>
</evidence>
<keyword evidence="3 7" id="KW-0418">Kinase</keyword>
<evidence type="ECO:0000256" key="4">
    <source>
        <dbReference type="ARBA" id="ARBA00022840"/>
    </source>
</evidence>
<dbReference type="SMART" id="SM00220">
    <property type="entry name" value="S_TKc"/>
    <property type="match status" value="1"/>
</dbReference>
<dbReference type="CDD" id="cd14014">
    <property type="entry name" value="STKc_PknB_like"/>
    <property type="match status" value="1"/>
</dbReference>
<dbReference type="GO" id="GO:0005524">
    <property type="term" value="F:ATP binding"/>
    <property type="evidence" value="ECO:0007669"/>
    <property type="project" value="UniProtKB-KW"/>
</dbReference>
<comment type="caution">
    <text evidence="7">The sequence shown here is derived from an EMBL/GenBank/DDBJ whole genome shotgun (WGS) entry which is preliminary data.</text>
</comment>
<sequence length="789" mass="85740">MDVSKVEPFTNVACPECGKHTRVKREFGPYTLSRRHAIGGMSLVFVAQDNTLGREVIVKILNEEYSADEKRISAFEEEARITASISHPNVVRVFTTGRAFDRFYIAMEFVTGGHFEHHISERGTIPEAEALPLAVHVASGLKAAKACGLIHRDVKPGNILLDSNGSAKLVDFGLALVTKGGKATASEIWATPYYVPPETIEGAEEDFRSDIYAFGATMYHALAGKPPCNEESMDTKRLREAKQQILPLQKAARWLHPETCAIIDRCMAYAPDDRFRSYDDLIAALKSAEQGLGTDIPKPAKTAVPAPSSGRRRGGTPLGQKVALASAVLVVLVAIAFSAKMVLGTDGPGNGSVKPPIAGGDPGKQPGNEGSGSTPGERDGATSLAVAKQYVAAGEALQNGTYSEAANLFGVVRDHPNVLEPTGTWAASESIIASYLDGDSAAAKSGIKKALSHLQDAKGVNGRVRSRLQGIFRDLGKVSPIKAEESKVAGGNEDALVWMLCGLKNWDQGMIEEALPFFQQVSSLKVKRDQAWVEPYKALADAYLEDAKRLRRAEPRTFRVAGNEARTMADELHGVIGQLQTKGRARFNVRCWQLELERLARKSGGPPVGNPDPVVRVARDPEGLDRLLKACKFADAEKLVRQWKPADQESRKRRSAYLQLVQASRSFLAELGEASEARETSLKMVARDGREFSKVVGGGAHRLILVGEDGAEVSLSWPKIEPDSLIELHRELVKGGGSDLESIRRHERAVAFDFVAGDRDRAREAAGRLSEVSDLFQRRWSEVSLAIKD</sequence>
<evidence type="ECO:0000256" key="2">
    <source>
        <dbReference type="ARBA" id="ARBA00022741"/>
    </source>
</evidence>
<dbReference type="InterPro" id="IPR011009">
    <property type="entry name" value="Kinase-like_dom_sf"/>
</dbReference>
<dbReference type="Gene3D" id="3.30.200.20">
    <property type="entry name" value="Phosphorylase Kinase, domain 1"/>
    <property type="match status" value="1"/>
</dbReference>
<dbReference type="PANTHER" id="PTHR43289:SF6">
    <property type="entry name" value="SERINE_THREONINE-PROTEIN KINASE NEKL-3"/>
    <property type="match status" value="1"/>
</dbReference>
<accession>A0A934R6H1</accession>
<keyword evidence="2" id="KW-0547">Nucleotide-binding</keyword>
<gene>
    <name evidence="7" type="ORF">JIN81_04080</name>
</gene>
<organism evidence="7 8">
    <name type="scientific">Haloferula rosea</name>
    <dbReference type="NCBI Taxonomy" id="490093"/>
    <lineage>
        <taxon>Bacteria</taxon>
        <taxon>Pseudomonadati</taxon>
        <taxon>Verrucomicrobiota</taxon>
        <taxon>Verrucomicrobiia</taxon>
        <taxon>Verrucomicrobiales</taxon>
        <taxon>Verrucomicrobiaceae</taxon>
        <taxon>Haloferula</taxon>
    </lineage>
</organism>
<evidence type="ECO:0000313" key="8">
    <source>
        <dbReference type="Proteomes" id="UP000658278"/>
    </source>
</evidence>
<keyword evidence="4" id="KW-0067">ATP-binding</keyword>
<dbReference type="Pfam" id="PF00069">
    <property type="entry name" value="Pkinase"/>
    <property type="match status" value="1"/>
</dbReference>
<dbReference type="SUPFAM" id="SSF56112">
    <property type="entry name" value="Protein kinase-like (PK-like)"/>
    <property type="match status" value="1"/>
</dbReference>
<protein>
    <submittedName>
        <fullName evidence="7">Serine/threonine protein kinase</fullName>
    </submittedName>
</protein>
<dbReference type="GO" id="GO:0004674">
    <property type="term" value="F:protein serine/threonine kinase activity"/>
    <property type="evidence" value="ECO:0007669"/>
    <property type="project" value="UniProtKB-KW"/>
</dbReference>
<name>A0A934R6H1_9BACT</name>
<keyword evidence="8" id="KW-1185">Reference proteome</keyword>
<dbReference type="RefSeq" id="WP_200276662.1">
    <property type="nucleotide sequence ID" value="NZ_JAENII010000002.1"/>
</dbReference>
<dbReference type="PROSITE" id="PS00108">
    <property type="entry name" value="PROTEIN_KINASE_ST"/>
    <property type="match status" value="1"/>
</dbReference>
<dbReference type="PROSITE" id="PS50011">
    <property type="entry name" value="PROTEIN_KINASE_DOM"/>
    <property type="match status" value="1"/>
</dbReference>
<feature type="domain" description="Protein kinase" evidence="6">
    <location>
        <begin position="30"/>
        <end position="292"/>
    </location>
</feature>
<reference evidence="7" key="1">
    <citation type="submission" date="2021-01" db="EMBL/GenBank/DDBJ databases">
        <title>Modified the classification status of verrucomicrobia.</title>
        <authorList>
            <person name="Feng X."/>
        </authorList>
    </citation>
    <scope>NUCLEOTIDE SEQUENCE</scope>
    <source>
        <strain evidence="7">KCTC 22201</strain>
    </source>
</reference>
<feature type="region of interest" description="Disordered" evidence="5">
    <location>
        <begin position="348"/>
        <end position="380"/>
    </location>
</feature>
<dbReference type="InterPro" id="IPR008271">
    <property type="entry name" value="Ser/Thr_kinase_AS"/>
</dbReference>
<dbReference type="EMBL" id="JAENII010000002">
    <property type="protein sequence ID" value="MBK1826184.1"/>
    <property type="molecule type" value="Genomic_DNA"/>
</dbReference>
<keyword evidence="1" id="KW-0808">Transferase</keyword>
<evidence type="ECO:0000259" key="6">
    <source>
        <dbReference type="PROSITE" id="PS50011"/>
    </source>
</evidence>
<evidence type="ECO:0000313" key="7">
    <source>
        <dbReference type="EMBL" id="MBK1826184.1"/>
    </source>
</evidence>
<dbReference type="InterPro" id="IPR000719">
    <property type="entry name" value="Prot_kinase_dom"/>
</dbReference>
<dbReference type="PANTHER" id="PTHR43289">
    <property type="entry name" value="MITOGEN-ACTIVATED PROTEIN KINASE KINASE KINASE 20-RELATED"/>
    <property type="match status" value="1"/>
</dbReference>
<dbReference type="AlphaFoldDB" id="A0A934R6H1"/>
<evidence type="ECO:0000256" key="1">
    <source>
        <dbReference type="ARBA" id="ARBA00022679"/>
    </source>
</evidence>
<keyword evidence="7" id="KW-0723">Serine/threonine-protein kinase</keyword>